<evidence type="ECO:0000313" key="2">
    <source>
        <dbReference type="Proteomes" id="UP000315131"/>
    </source>
</evidence>
<dbReference type="Pfam" id="PF06082">
    <property type="entry name" value="YjbH"/>
    <property type="match status" value="1"/>
</dbReference>
<accession>A0A550HZW7</accession>
<name>A0A550HZW7_9FLAO</name>
<organism evidence="1 2">
    <name type="scientific">Christiangramia sabulilitoris</name>
    <dbReference type="NCBI Taxonomy" id="2583991"/>
    <lineage>
        <taxon>Bacteria</taxon>
        <taxon>Pseudomonadati</taxon>
        <taxon>Bacteroidota</taxon>
        <taxon>Flavobacteriia</taxon>
        <taxon>Flavobacteriales</taxon>
        <taxon>Flavobacteriaceae</taxon>
        <taxon>Christiangramia</taxon>
    </lineage>
</organism>
<gene>
    <name evidence="1" type="ORF">FGM01_12250</name>
</gene>
<reference evidence="1 2" key="1">
    <citation type="submission" date="2019-06" db="EMBL/GenBank/DDBJ databases">
        <title>Gramella sabulilitoris sp. nov., isolated from a marine sand.</title>
        <authorList>
            <person name="Yoon J.-H."/>
        </authorList>
    </citation>
    <scope>NUCLEOTIDE SEQUENCE [LARGE SCALE GENOMIC DNA]</scope>
    <source>
        <strain evidence="1 2">HSMS-1</strain>
    </source>
</reference>
<sequence>MLSRILLILILSLLATKIHSQVNIMGKPGYINTPSAEWMEQKPVGFSFAHLPGAYSMFGNELTTVNFYNARAAFTSFFEVNLSVAHRPARAEINRLGVGDRQLDFRFRILKEKKYTPSIVLGWTPPGSAAPYLAHDYLVLTKNFETSIGKLQISSGYGSPYVFIKKPNSESFLDFEVQRKSDSRLKANYLTGFFAGLKYQPVTWGGLLAEYDSNTINAGAYIQPWEWLNLQGHTYEGREFAFSAAVNFSLDFLPKTLRSYEKVRD</sequence>
<keyword evidence="2" id="KW-1185">Reference proteome</keyword>
<dbReference type="AlphaFoldDB" id="A0A550HZW7"/>
<proteinExistence type="predicted"/>
<dbReference type="InterPro" id="IPR010344">
    <property type="entry name" value="YbjH"/>
</dbReference>
<protein>
    <submittedName>
        <fullName evidence="1">YjbH domain-containing protein</fullName>
    </submittedName>
</protein>
<dbReference type="OrthoDB" id="947745at2"/>
<dbReference type="EMBL" id="VHSF01000003">
    <property type="protein sequence ID" value="TRO64261.1"/>
    <property type="molecule type" value="Genomic_DNA"/>
</dbReference>
<dbReference type="Proteomes" id="UP000315131">
    <property type="component" value="Unassembled WGS sequence"/>
</dbReference>
<evidence type="ECO:0000313" key="1">
    <source>
        <dbReference type="EMBL" id="TRO64261.1"/>
    </source>
</evidence>
<comment type="caution">
    <text evidence="1">The sequence shown here is derived from an EMBL/GenBank/DDBJ whole genome shotgun (WGS) entry which is preliminary data.</text>
</comment>